<dbReference type="AlphaFoldDB" id="A0A3B0QQZ5"/>
<reference evidence="1" key="1">
    <citation type="submission" date="2018-06" db="EMBL/GenBank/DDBJ databases">
        <authorList>
            <person name="Zhirakovskaya E."/>
        </authorList>
    </citation>
    <scope>NUCLEOTIDE SEQUENCE</scope>
</reference>
<evidence type="ECO:0000313" key="1">
    <source>
        <dbReference type="EMBL" id="VAV82672.1"/>
    </source>
</evidence>
<sequence length="259" mass="28339">MNRLIIIVLASIFSVTTTLFAQGPPIFTETPILLGLDGGGIRTFGKFISKENATIYVQPIGIPYNIGSKTQIGTVLKFINKNPNGISAQSGIGDLVFFAKTQLIQKDSKGKTFRLIAKLDQVFPTAKTNTTPSIGSNSWQSQLSLVAGYVTLKYGFYGQVGYNITTNNLPDNIIYNLAFVYPLLPQKYPPNQLNLNIGINGNFFTDVNSNTILASGGIQWITSKTVLFETGLQIPIVEEVPDAQKTNYVLTFGTRILIF</sequence>
<dbReference type="InterPro" id="IPR025737">
    <property type="entry name" value="FApF"/>
</dbReference>
<organism evidence="1">
    <name type="scientific">hydrothermal vent metagenome</name>
    <dbReference type="NCBI Taxonomy" id="652676"/>
    <lineage>
        <taxon>unclassified sequences</taxon>
        <taxon>metagenomes</taxon>
        <taxon>ecological metagenomes</taxon>
    </lineage>
</organism>
<dbReference type="Pfam" id="PF13557">
    <property type="entry name" value="Phenol_MetA_deg"/>
    <property type="match status" value="1"/>
</dbReference>
<dbReference type="EMBL" id="UOEB01000023">
    <property type="protein sequence ID" value="VAV82672.1"/>
    <property type="molecule type" value="Genomic_DNA"/>
</dbReference>
<gene>
    <name evidence="1" type="ORF">MNBD_BACTEROID02-452</name>
</gene>
<protein>
    <submittedName>
        <fullName evidence="1">Uncharacterized protein</fullName>
    </submittedName>
</protein>
<proteinExistence type="predicted"/>
<name>A0A3B0QQZ5_9ZZZZ</name>
<accession>A0A3B0QQZ5</accession>